<reference evidence="1 2" key="1">
    <citation type="submission" date="2021-05" db="EMBL/GenBank/DDBJ databases">
        <title>Complete Genome Sequence of Stenotrophomonas pavanii strain Y.</title>
        <authorList>
            <person name="Dohra H."/>
            <person name="Mohad Din A.R.J."/>
            <person name="Suzuki K."/>
            <person name="Fatma A."/>
            <person name="Honjyo M."/>
            <person name="Nishimura T."/>
            <person name="Moriuch R."/>
            <person name="Masuda K."/>
            <person name="Minoura A."/>
            <person name="Tashiro Y."/>
            <person name="Futamata H."/>
        </authorList>
    </citation>
    <scope>NUCLEOTIDE SEQUENCE [LARGE SCALE GENOMIC DNA]</scope>
    <source>
        <strain evidence="2">Y</strain>
    </source>
</reference>
<dbReference type="Proteomes" id="UP000825066">
    <property type="component" value="Chromosome"/>
</dbReference>
<evidence type="ECO:0000313" key="1">
    <source>
        <dbReference type="EMBL" id="BCX42756.1"/>
    </source>
</evidence>
<sequence length="184" mass="20185">MFRISGGCMTCLRSDLYWRDALHNAVARAPGGLQDAAVHISKRRGKSISAETLRKKLRGIDGESISMEMAEILTDYLLLFVGTQDIATDWVCSLAGQYGLMVDYVPPPPRGGWPDELAAIQAKLLELHKLTGALAGAGIDALADQRLTVPEADRIQDLSREVRKLCYRLERNACRAAGQQGMED</sequence>
<dbReference type="RefSeq" id="WP_239503126.1">
    <property type="nucleotide sequence ID" value="NZ_AP024684.1"/>
</dbReference>
<evidence type="ECO:0000313" key="2">
    <source>
        <dbReference type="Proteomes" id="UP000825066"/>
    </source>
</evidence>
<proteinExistence type="predicted"/>
<name>A0ABM7R0H5_9GAMM</name>
<dbReference type="EMBL" id="AP024684">
    <property type="protein sequence ID" value="BCX42756.1"/>
    <property type="molecule type" value="Genomic_DNA"/>
</dbReference>
<gene>
    <name evidence="1" type="ORF">STNY_R09220</name>
</gene>
<protein>
    <submittedName>
        <fullName evidence="1">Uncharacterized protein</fullName>
    </submittedName>
</protein>
<keyword evidence="2" id="KW-1185">Reference proteome</keyword>
<organism evidence="1 2">
    <name type="scientific">Stenotrophomonas pavanii</name>
    <dbReference type="NCBI Taxonomy" id="487698"/>
    <lineage>
        <taxon>Bacteria</taxon>
        <taxon>Pseudomonadati</taxon>
        <taxon>Pseudomonadota</taxon>
        <taxon>Gammaproteobacteria</taxon>
        <taxon>Lysobacterales</taxon>
        <taxon>Lysobacteraceae</taxon>
        <taxon>Stenotrophomonas</taxon>
    </lineage>
</organism>
<accession>A0ABM7R0H5</accession>